<name>A0A1P8KLM5_9BACT</name>
<dbReference type="UniPathway" id="UPA00060">
    <property type="reaction ID" value="UER00139"/>
</dbReference>
<protein>
    <recommendedName>
        <fullName evidence="11">Hydroxyethylthiazole kinase</fullName>
        <ecNumber evidence="11">2.7.1.50</ecNumber>
    </recommendedName>
    <alternativeName>
        <fullName evidence="11">4-methyl-5-beta-hydroxyethylthiazole kinase</fullName>
        <shortName evidence="11">TH kinase</shortName>
        <shortName evidence="11">Thz kinase</shortName>
    </alternativeName>
</protein>
<dbReference type="GO" id="GO:0009228">
    <property type="term" value="P:thiamine biosynthetic process"/>
    <property type="evidence" value="ECO:0007669"/>
    <property type="project" value="UniProtKB-KW"/>
</dbReference>
<dbReference type="PRINTS" id="PR01099">
    <property type="entry name" value="HYETHTZKNASE"/>
</dbReference>
<dbReference type="Gene3D" id="3.40.1190.20">
    <property type="match status" value="1"/>
</dbReference>
<comment type="similarity">
    <text evidence="11">Belongs to the Thz kinase family.</text>
</comment>
<dbReference type="HAMAP" id="MF_00228">
    <property type="entry name" value="Thz_kinase"/>
    <property type="match status" value="1"/>
</dbReference>
<reference evidence="12 13" key="1">
    <citation type="submission" date="2017-01" db="EMBL/GenBank/DDBJ databases">
        <title>Genome sequencing of Arcobacter sp. LPB0137.</title>
        <authorList>
            <person name="Lee G.-W."/>
            <person name="Yi H."/>
        </authorList>
    </citation>
    <scope>NUCLEOTIDE SEQUENCE [LARGE SCALE GENOMIC DNA]</scope>
    <source>
        <strain evidence="12 13">LPB0137</strain>
    </source>
</reference>
<dbReference type="KEGG" id="alp:LPB137_06035"/>
<dbReference type="InterPro" id="IPR000417">
    <property type="entry name" value="Hyethyz_kinase"/>
</dbReference>
<evidence type="ECO:0000256" key="2">
    <source>
        <dbReference type="ARBA" id="ARBA00001946"/>
    </source>
</evidence>
<dbReference type="AlphaFoldDB" id="A0A1P8KLM5"/>
<evidence type="ECO:0000256" key="8">
    <source>
        <dbReference type="ARBA" id="ARBA00022840"/>
    </source>
</evidence>
<dbReference type="PIRSF" id="PIRSF000513">
    <property type="entry name" value="Thz_kinase"/>
    <property type="match status" value="1"/>
</dbReference>
<keyword evidence="6 11" id="KW-0547">Nucleotide-binding</keyword>
<comment type="cofactor">
    <cofactor evidence="2 11">
        <name>Mg(2+)</name>
        <dbReference type="ChEBI" id="CHEBI:18420"/>
    </cofactor>
</comment>
<dbReference type="STRING" id="1850254.LPB137_06035"/>
<dbReference type="NCBIfam" id="NF006830">
    <property type="entry name" value="PRK09355.1"/>
    <property type="match status" value="1"/>
</dbReference>
<feature type="binding site" evidence="11">
    <location>
        <position position="190"/>
    </location>
    <ligand>
        <name>substrate</name>
    </ligand>
</feature>
<dbReference type="GO" id="GO:0009229">
    <property type="term" value="P:thiamine diphosphate biosynthetic process"/>
    <property type="evidence" value="ECO:0007669"/>
    <property type="project" value="UniProtKB-UniRule"/>
</dbReference>
<accession>A0A1P8KLM5</accession>
<comment type="function">
    <text evidence="11">Catalyzes the phosphorylation of the hydroxyl group of 4-methyl-5-beta-hydroxyethylthiazole (THZ).</text>
</comment>
<keyword evidence="4 11" id="KW-0808">Transferase</keyword>
<dbReference type="GO" id="GO:0005524">
    <property type="term" value="F:ATP binding"/>
    <property type="evidence" value="ECO:0007669"/>
    <property type="project" value="UniProtKB-UniRule"/>
</dbReference>
<keyword evidence="8 11" id="KW-0067">ATP-binding</keyword>
<keyword evidence="10 11" id="KW-0784">Thiamine biosynthesis</keyword>
<keyword evidence="7 11" id="KW-0418">Kinase</keyword>
<dbReference type="InterPro" id="IPR029056">
    <property type="entry name" value="Ribokinase-like"/>
</dbReference>
<organism evidence="12 13">
    <name type="scientific">Poseidonibacter parvus</name>
    <dbReference type="NCBI Taxonomy" id="1850254"/>
    <lineage>
        <taxon>Bacteria</taxon>
        <taxon>Pseudomonadati</taxon>
        <taxon>Campylobacterota</taxon>
        <taxon>Epsilonproteobacteria</taxon>
        <taxon>Campylobacterales</taxon>
        <taxon>Arcobacteraceae</taxon>
        <taxon>Poseidonibacter</taxon>
    </lineage>
</organism>
<comment type="catalytic activity">
    <reaction evidence="1 11">
        <text>5-(2-hydroxyethyl)-4-methylthiazole + ATP = 4-methyl-5-(2-phosphooxyethyl)-thiazole + ADP + H(+)</text>
        <dbReference type="Rhea" id="RHEA:24212"/>
        <dbReference type="ChEBI" id="CHEBI:15378"/>
        <dbReference type="ChEBI" id="CHEBI:17957"/>
        <dbReference type="ChEBI" id="CHEBI:30616"/>
        <dbReference type="ChEBI" id="CHEBI:58296"/>
        <dbReference type="ChEBI" id="CHEBI:456216"/>
        <dbReference type="EC" id="2.7.1.50"/>
    </reaction>
</comment>
<dbReference type="SUPFAM" id="SSF53613">
    <property type="entry name" value="Ribokinase-like"/>
    <property type="match status" value="1"/>
</dbReference>
<evidence type="ECO:0000256" key="5">
    <source>
        <dbReference type="ARBA" id="ARBA00022723"/>
    </source>
</evidence>
<evidence type="ECO:0000256" key="4">
    <source>
        <dbReference type="ARBA" id="ARBA00022679"/>
    </source>
</evidence>
<evidence type="ECO:0000256" key="10">
    <source>
        <dbReference type="ARBA" id="ARBA00022977"/>
    </source>
</evidence>
<dbReference type="GO" id="GO:0004417">
    <property type="term" value="F:hydroxyethylthiazole kinase activity"/>
    <property type="evidence" value="ECO:0007669"/>
    <property type="project" value="UniProtKB-UniRule"/>
</dbReference>
<gene>
    <name evidence="11" type="primary">thiM</name>
    <name evidence="12" type="ORF">LPB137_06035</name>
</gene>
<evidence type="ECO:0000256" key="3">
    <source>
        <dbReference type="ARBA" id="ARBA00004868"/>
    </source>
</evidence>
<feature type="binding site" evidence="11">
    <location>
        <position position="117"/>
    </location>
    <ligand>
        <name>ATP</name>
        <dbReference type="ChEBI" id="CHEBI:30616"/>
    </ligand>
</feature>
<dbReference type="Proteomes" id="UP000186074">
    <property type="component" value="Chromosome"/>
</dbReference>
<dbReference type="EMBL" id="CP019070">
    <property type="protein sequence ID" value="APW65435.1"/>
    <property type="molecule type" value="Genomic_DNA"/>
</dbReference>
<evidence type="ECO:0000256" key="9">
    <source>
        <dbReference type="ARBA" id="ARBA00022842"/>
    </source>
</evidence>
<keyword evidence="13" id="KW-1185">Reference proteome</keyword>
<keyword evidence="5 11" id="KW-0479">Metal-binding</keyword>
<dbReference type="CDD" id="cd01170">
    <property type="entry name" value="THZ_kinase"/>
    <property type="match status" value="1"/>
</dbReference>
<dbReference type="EC" id="2.7.1.50" evidence="11"/>
<dbReference type="Pfam" id="PF02110">
    <property type="entry name" value="HK"/>
    <property type="match status" value="1"/>
</dbReference>
<proteinExistence type="inferred from homology"/>
<keyword evidence="9 11" id="KW-0460">Magnesium</keyword>
<dbReference type="GO" id="GO:0000287">
    <property type="term" value="F:magnesium ion binding"/>
    <property type="evidence" value="ECO:0007669"/>
    <property type="project" value="UniProtKB-UniRule"/>
</dbReference>
<sequence length="264" mass="28252">MQTDNIKRLRQNSPLIHNITNIVVANYVANGLLSMGCSPIMSNAIEEMDELPAICQALVINIGTLTSEQVKSMIKAGKSANKNNIPVVLDPVGVGATSFRKQTVQTLLKEIKFDLIRGNAGEIAHLAQVNWKAKGVDAGSGEANFSQIAKDVALKYDCIVSISGEIDYISDGLKVAKIDNGTTLFPKITGSGCLLSAVCGAFLTLGENSFELTVSACTSYAIAGQIVKEQLNDNQTGQFYIALLDSLAKLDDTTVEKYAKISFE</sequence>
<evidence type="ECO:0000313" key="13">
    <source>
        <dbReference type="Proteomes" id="UP000186074"/>
    </source>
</evidence>
<evidence type="ECO:0000256" key="11">
    <source>
        <dbReference type="HAMAP-Rule" id="MF_00228"/>
    </source>
</evidence>
<dbReference type="RefSeq" id="WP_076085759.1">
    <property type="nucleotide sequence ID" value="NZ_CP019070.1"/>
</dbReference>
<dbReference type="OrthoDB" id="8909021at2"/>
<dbReference type="NCBIfam" id="TIGR00694">
    <property type="entry name" value="thiM"/>
    <property type="match status" value="1"/>
</dbReference>
<evidence type="ECO:0000256" key="6">
    <source>
        <dbReference type="ARBA" id="ARBA00022741"/>
    </source>
</evidence>
<evidence type="ECO:0000256" key="1">
    <source>
        <dbReference type="ARBA" id="ARBA00001771"/>
    </source>
</evidence>
<evidence type="ECO:0000256" key="7">
    <source>
        <dbReference type="ARBA" id="ARBA00022777"/>
    </source>
</evidence>
<evidence type="ECO:0000313" key="12">
    <source>
        <dbReference type="EMBL" id="APW65435.1"/>
    </source>
</evidence>
<feature type="binding site" evidence="11">
    <location>
        <position position="41"/>
    </location>
    <ligand>
        <name>substrate</name>
    </ligand>
</feature>
<feature type="binding site" evidence="11">
    <location>
        <position position="163"/>
    </location>
    <ligand>
        <name>ATP</name>
        <dbReference type="ChEBI" id="CHEBI:30616"/>
    </ligand>
</feature>
<comment type="pathway">
    <text evidence="3 11">Cofactor biosynthesis; thiamine diphosphate biosynthesis; 4-methyl-5-(2-phosphoethyl)-thiazole from 5-(2-hydroxyethyl)-4-methylthiazole: step 1/1.</text>
</comment>